<organism evidence="1 2">
    <name type="scientific">Paenochrobactrum gallinarii</name>
    <dbReference type="NCBI Taxonomy" id="643673"/>
    <lineage>
        <taxon>Bacteria</taxon>
        <taxon>Pseudomonadati</taxon>
        <taxon>Pseudomonadota</taxon>
        <taxon>Alphaproteobacteria</taxon>
        <taxon>Hyphomicrobiales</taxon>
        <taxon>Brucellaceae</taxon>
        <taxon>Paenochrobactrum</taxon>
    </lineage>
</organism>
<accession>A0A841LYN6</accession>
<gene>
    <name evidence="1" type="ORF">FHS77_003102</name>
</gene>
<protein>
    <submittedName>
        <fullName evidence="1">Uncharacterized protein</fullName>
    </submittedName>
</protein>
<dbReference type="EMBL" id="JACIIU010000037">
    <property type="protein sequence ID" value="MBB6262526.1"/>
    <property type="molecule type" value="Genomic_DNA"/>
</dbReference>
<evidence type="ECO:0000313" key="1">
    <source>
        <dbReference type="EMBL" id="MBB6262526.1"/>
    </source>
</evidence>
<keyword evidence="2" id="KW-1185">Reference proteome</keyword>
<evidence type="ECO:0000313" key="2">
    <source>
        <dbReference type="Proteomes" id="UP000555393"/>
    </source>
</evidence>
<proteinExistence type="predicted"/>
<dbReference type="AlphaFoldDB" id="A0A841LYN6"/>
<sequence length="73" mass="8086">MSKAIKLIGVPEHGLSRAASLAVHFVRQYPDNHGSYNGVVFTSDGFKDKLYIYQTKTQIVVRGELFGTERTAA</sequence>
<reference evidence="1 2" key="1">
    <citation type="submission" date="2020-08" db="EMBL/GenBank/DDBJ databases">
        <title>Genomic Encyclopedia of Type Strains, Phase IV (KMG-IV): sequencing the most valuable type-strain genomes for metagenomic binning, comparative biology and taxonomic classification.</title>
        <authorList>
            <person name="Goeker M."/>
        </authorList>
    </citation>
    <scope>NUCLEOTIDE SEQUENCE [LARGE SCALE GENOMIC DNA]</scope>
    <source>
        <strain evidence="1 2">DSM 22336</strain>
    </source>
</reference>
<name>A0A841LYN6_9HYPH</name>
<comment type="caution">
    <text evidence="1">The sequence shown here is derived from an EMBL/GenBank/DDBJ whole genome shotgun (WGS) entry which is preliminary data.</text>
</comment>
<dbReference type="Proteomes" id="UP000555393">
    <property type="component" value="Unassembled WGS sequence"/>
</dbReference>
<dbReference type="RefSeq" id="WP_184224753.1">
    <property type="nucleotide sequence ID" value="NZ_JACIIU010000037.1"/>
</dbReference>